<evidence type="ECO:0000313" key="8">
    <source>
        <dbReference type="EMBL" id="MDE4909026.1"/>
    </source>
</evidence>
<dbReference type="AlphaFoldDB" id="A0A9Q4PXT9"/>
<proteinExistence type="inferred from homology"/>
<evidence type="ECO:0000256" key="5">
    <source>
        <dbReference type="SAM" id="MobiDB-lite"/>
    </source>
</evidence>
<dbReference type="Pfam" id="PF08676">
    <property type="entry name" value="MutL_C"/>
    <property type="match status" value="1"/>
</dbReference>
<dbReference type="PROSITE" id="PS00058">
    <property type="entry name" value="DNA_MISMATCH_REPAIR_1"/>
    <property type="match status" value="1"/>
</dbReference>
<dbReference type="InterPro" id="IPR020568">
    <property type="entry name" value="Ribosomal_Su5_D2-typ_SF"/>
</dbReference>
<feature type="region of interest" description="Disordered" evidence="5">
    <location>
        <begin position="416"/>
        <end position="445"/>
    </location>
</feature>
<protein>
    <recommendedName>
        <fullName evidence="4">DNA mismatch repair protein MutL</fullName>
    </recommendedName>
</protein>
<dbReference type="Proteomes" id="UP001143747">
    <property type="component" value="Unassembled WGS sequence"/>
</dbReference>
<keyword evidence="9" id="KW-1185">Reference proteome</keyword>
<evidence type="ECO:0000256" key="1">
    <source>
        <dbReference type="ARBA" id="ARBA00006082"/>
    </source>
</evidence>
<dbReference type="InterPro" id="IPR014721">
    <property type="entry name" value="Ribsml_uS5_D2-typ_fold_subgr"/>
</dbReference>
<dbReference type="InterPro" id="IPR036890">
    <property type="entry name" value="HATPase_C_sf"/>
</dbReference>
<dbReference type="Gene3D" id="3.30.565.10">
    <property type="entry name" value="Histidine kinase-like ATPase, C-terminal domain"/>
    <property type="match status" value="1"/>
</dbReference>
<dbReference type="Gene3D" id="3.30.1540.20">
    <property type="entry name" value="MutL, C-terminal domain, dimerisation subdomain"/>
    <property type="match status" value="1"/>
</dbReference>
<dbReference type="Pfam" id="PF13589">
    <property type="entry name" value="HATPase_c_3"/>
    <property type="match status" value="1"/>
</dbReference>
<dbReference type="InterPro" id="IPR020667">
    <property type="entry name" value="DNA_mismatch_repair_MutL"/>
</dbReference>
<dbReference type="PANTHER" id="PTHR10073:SF12">
    <property type="entry name" value="DNA MISMATCH REPAIR PROTEIN MLH1"/>
    <property type="match status" value="1"/>
</dbReference>
<dbReference type="InterPro" id="IPR014762">
    <property type="entry name" value="DNA_mismatch_repair_CS"/>
</dbReference>
<keyword evidence="8" id="KW-0255">Endonuclease</keyword>
<feature type="domain" description="DNA mismatch repair protein S5" evidence="7">
    <location>
        <begin position="217"/>
        <end position="335"/>
    </location>
</feature>
<dbReference type="InterPro" id="IPR013507">
    <property type="entry name" value="DNA_mismatch_S5_2-like"/>
</dbReference>
<keyword evidence="8" id="KW-0378">Hydrolase</keyword>
<evidence type="ECO:0000313" key="9">
    <source>
        <dbReference type="Proteomes" id="UP001143747"/>
    </source>
</evidence>
<comment type="similarity">
    <text evidence="1 4">Belongs to the DNA mismatch repair MutL/HexB family.</text>
</comment>
<dbReference type="SMART" id="SM00853">
    <property type="entry name" value="MutL_C"/>
    <property type="match status" value="1"/>
</dbReference>
<keyword evidence="8" id="KW-0540">Nuclease</keyword>
<dbReference type="Pfam" id="PF01119">
    <property type="entry name" value="DNA_mis_repair"/>
    <property type="match status" value="1"/>
</dbReference>
<organism evidence="8 9">
    <name type="scientific">Methanogenium marinum</name>
    <dbReference type="NCBI Taxonomy" id="348610"/>
    <lineage>
        <taxon>Archaea</taxon>
        <taxon>Methanobacteriati</taxon>
        <taxon>Methanobacteriota</taxon>
        <taxon>Stenosarchaea group</taxon>
        <taxon>Methanomicrobia</taxon>
        <taxon>Methanomicrobiales</taxon>
        <taxon>Methanomicrobiaceae</taxon>
        <taxon>Methanogenium</taxon>
    </lineage>
</organism>
<dbReference type="InterPro" id="IPR042121">
    <property type="entry name" value="MutL_C_regsub"/>
</dbReference>
<dbReference type="GO" id="GO:0032300">
    <property type="term" value="C:mismatch repair complex"/>
    <property type="evidence" value="ECO:0007669"/>
    <property type="project" value="InterPro"/>
</dbReference>
<comment type="caution">
    <text evidence="8">The sequence shown here is derived from an EMBL/GenBank/DDBJ whole genome shotgun (WGS) entry which is preliminary data.</text>
</comment>
<keyword evidence="2 4" id="KW-0227">DNA damage</keyword>
<dbReference type="Gene3D" id="3.30.230.10">
    <property type="match status" value="1"/>
</dbReference>
<dbReference type="CDD" id="cd00782">
    <property type="entry name" value="MutL_Trans"/>
    <property type="match status" value="1"/>
</dbReference>
<dbReference type="InterPro" id="IPR037198">
    <property type="entry name" value="MutL_C_sf"/>
</dbReference>
<dbReference type="FunFam" id="3.30.565.10:FF:000003">
    <property type="entry name" value="DNA mismatch repair endonuclease MutL"/>
    <property type="match status" value="1"/>
</dbReference>
<dbReference type="GO" id="GO:0005524">
    <property type="term" value="F:ATP binding"/>
    <property type="evidence" value="ECO:0007669"/>
    <property type="project" value="InterPro"/>
</dbReference>
<dbReference type="InterPro" id="IPR002099">
    <property type="entry name" value="MutL/Mlh/PMS"/>
</dbReference>
<accession>A0A9Q4PXT9</accession>
<dbReference type="SUPFAM" id="SSF55874">
    <property type="entry name" value="ATPase domain of HSP90 chaperone/DNA topoisomerase II/histidine kinase"/>
    <property type="match status" value="1"/>
</dbReference>
<dbReference type="GO" id="GO:0006298">
    <property type="term" value="P:mismatch repair"/>
    <property type="evidence" value="ECO:0007669"/>
    <property type="project" value="UniProtKB-UniRule"/>
</dbReference>
<evidence type="ECO:0000256" key="3">
    <source>
        <dbReference type="ARBA" id="ARBA00023204"/>
    </source>
</evidence>
<dbReference type="PANTHER" id="PTHR10073">
    <property type="entry name" value="DNA MISMATCH REPAIR PROTEIN MLH, PMS, MUTL"/>
    <property type="match status" value="1"/>
</dbReference>
<evidence type="ECO:0000256" key="2">
    <source>
        <dbReference type="ARBA" id="ARBA00022763"/>
    </source>
</evidence>
<dbReference type="SUPFAM" id="SSF54211">
    <property type="entry name" value="Ribosomal protein S5 domain 2-like"/>
    <property type="match status" value="1"/>
</dbReference>
<dbReference type="CDD" id="cd16926">
    <property type="entry name" value="HATPase_MutL-MLH-PMS-like"/>
    <property type="match status" value="1"/>
</dbReference>
<reference evidence="8" key="1">
    <citation type="submission" date="2022-01" db="EMBL/GenBank/DDBJ databases">
        <title>Draft genome of Methanogenium marinum DSM 15558.</title>
        <authorList>
            <person name="Chen S.-C."/>
            <person name="You Y.-T."/>
        </authorList>
    </citation>
    <scope>NUCLEOTIDE SEQUENCE</scope>
    <source>
        <strain evidence="8">DSM 15558</strain>
    </source>
</reference>
<evidence type="ECO:0000259" key="6">
    <source>
        <dbReference type="SMART" id="SM00853"/>
    </source>
</evidence>
<feature type="domain" description="MutL C-terminal dimerisation" evidence="6">
    <location>
        <begin position="501"/>
        <end position="644"/>
    </location>
</feature>
<dbReference type="HAMAP" id="MF_00149">
    <property type="entry name" value="DNA_mis_repair"/>
    <property type="match status" value="1"/>
</dbReference>
<dbReference type="GO" id="GO:0016887">
    <property type="term" value="F:ATP hydrolysis activity"/>
    <property type="evidence" value="ECO:0007669"/>
    <property type="project" value="InterPro"/>
</dbReference>
<dbReference type="EMBL" id="JAKELO010000002">
    <property type="protein sequence ID" value="MDE4909026.1"/>
    <property type="molecule type" value="Genomic_DNA"/>
</dbReference>
<name>A0A9Q4PXT9_9EURY</name>
<dbReference type="NCBIfam" id="TIGR00585">
    <property type="entry name" value="mutl"/>
    <property type="match status" value="1"/>
</dbReference>
<dbReference type="GO" id="GO:0004519">
    <property type="term" value="F:endonuclease activity"/>
    <property type="evidence" value="ECO:0007669"/>
    <property type="project" value="UniProtKB-KW"/>
</dbReference>
<dbReference type="InterPro" id="IPR014790">
    <property type="entry name" value="MutL_C"/>
</dbReference>
<keyword evidence="3 4" id="KW-0234">DNA repair</keyword>
<dbReference type="GO" id="GO:0140664">
    <property type="term" value="F:ATP-dependent DNA damage sensor activity"/>
    <property type="evidence" value="ECO:0007669"/>
    <property type="project" value="InterPro"/>
</dbReference>
<dbReference type="InterPro" id="IPR042120">
    <property type="entry name" value="MutL_C_dimsub"/>
</dbReference>
<sequence length="687" mass="75450">MSDKKETGVIRLLDDETVNTIAAGEVIERPASVVKELVENAVDAGADTIKVDITVGLQHISSVQVSDTGCGMHISDAKMSFIRHATSKIRGPDDLARIHTMGFRGEALASIAAISRVTLTTRADDDDAGTEIVIEGGEIISVSDVSAPQGTTVRVDNIFFNTPARRKFMKSRQTELLHIYRAVEAEAFAHPESAFRLKVNGKEKLRTQRTTTIAQTIGQVFGTEMSQNIIPLSAGTPVMRVDGAIVLPEACRPNAGEIHLCVNGRPVTSPQIVRAIRAGYGTLIPKGRFPVAYLSIKIDTSLVDVNVHPAKREIRLSREKEIFRGISDAIRDTLQTTDLIHGNTPTASTDNREIQLSWKKDIISDISGDIRETHKATDLTRGDRTVASTDSREIQLSRKTDIISDISDDIRDSLQTTDLAHGDRSAASTGSRAPAYHHPPKYNQGVSETIPEVISDITAKSSGDNKPEMLHIRYATTDKQLRLTSNMDGDTGVNLLPSMRIIGQVADGYILAASRDNDELLIIDQHAAHERILYDQLCRRRDVGIQRQELLVPLVVELNAAEKLALSANIDILLELGFIVDEFGPDAFAVRAVPMVLGKRLGTEMIHDIFSDLIVESRKTADEKSERITATIACRGAIKAGSPLTQEQMERLVLQLSHTSEPYTCPHGRPVILSYSHKELDRMFHRT</sequence>
<gene>
    <name evidence="4 8" type="primary">mutL</name>
    <name evidence="8" type="ORF">L0665_10440</name>
</gene>
<evidence type="ECO:0000256" key="4">
    <source>
        <dbReference type="HAMAP-Rule" id="MF_00149"/>
    </source>
</evidence>
<dbReference type="Gene3D" id="3.30.1370.100">
    <property type="entry name" value="MutL, C-terminal domain, regulatory subdomain"/>
    <property type="match status" value="1"/>
</dbReference>
<dbReference type="GO" id="GO:0030983">
    <property type="term" value="F:mismatched DNA binding"/>
    <property type="evidence" value="ECO:0007669"/>
    <property type="project" value="InterPro"/>
</dbReference>
<dbReference type="InterPro" id="IPR038973">
    <property type="entry name" value="MutL/Mlh/Pms-like"/>
</dbReference>
<dbReference type="SUPFAM" id="SSF118116">
    <property type="entry name" value="DNA mismatch repair protein MutL"/>
    <property type="match status" value="1"/>
</dbReference>
<dbReference type="SMART" id="SM01340">
    <property type="entry name" value="DNA_mis_repair"/>
    <property type="match status" value="1"/>
</dbReference>
<dbReference type="RefSeq" id="WP_274925633.1">
    <property type="nucleotide sequence ID" value="NZ_JAKELO010000002.1"/>
</dbReference>
<evidence type="ECO:0000259" key="7">
    <source>
        <dbReference type="SMART" id="SM01340"/>
    </source>
</evidence>
<comment type="function">
    <text evidence="4">This protein is involved in the repair of mismatches in DNA. It is required for dam-dependent methyl-directed DNA mismatch repair. May act as a 'molecular matchmaker', a protein that promotes the formation of a stable complex between two or more DNA-binding proteins in an ATP-dependent manner without itself being part of a final effector complex.</text>
</comment>